<dbReference type="KEGG" id="mur:EQY75_04735"/>
<evidence type="ECO:0000313" key="5">
    <source>
        <dbReference type="EMBL" id="QBA63903.1"/>
    </source>
</evidence>
<dbReference type="GO" id="GO:0019878">
    <property type="term" value="P:lysine biosynthetic process via aminoadipic acid"/>
    <property type="evidence" value="ECO:0007669"/>
    <property type="project" value="TreeGrafter"/>
</dbReference>
<dbReference type="Pfam" id="PF22624">
    <property type="entry name" value="AASDHPPT_N"/>
    <property type="match status" value="1"/>
</dbReference>
<dbReference type="PANTHER" id="PTHR12215:SF10">
    <property type="entry name" value="L-AMINOADIPATE-SEMIALDEHYDE DEHYDROGENASE-PHOSPHOPANTETHEINYL TRANSFERASE"/>
    <property type="match status" value="1"/>
</dbReference>
<dbReference type="GO" id="GO:0000287">
    <property type="term" value="F:magnesium ion binding"/>
    <property type="evidence" value="ECO:0007669"/>
    <property type="project" value="InterPro"/>
</dbReference>
<dbReference type="Proteomes" id="UP000290889">
    <property type="component" value="Chromosome"/>
</dbReference>
<evidence type="ECO:0000259" key="4">
    <source>
        <dbReference type="Pfam" id="PF22624"/>
    </source>
</evidence>
<keyword evidence="2 5" id="KW-0808">Transferase</keyword>
<dbReference type="AlphaFoldDB" id="A0A411E8P3"/>
<proteinExistence type="inferred from homology"/>
<dbReference type="GO" id="GO:0008897">
    <property type="term" value="F:holo-[acyl-carrier-protein] synthase activity"/>
    <property type="evidence" value="ECO:0007669"/>
    <property type="project" value="InterPro"/>
</dbReference>
<comment type="similarity">
    <text evidence="1">Belongs to the P-Pant transferase superfamily. Gsp/Sfp/HetI/AcpT family.</text>
</comment>
<evidence type="ECO:0000259" key="3">
    <source>
        <dbReference type="Pfam" id="PF01648"/>
    </source>
</evidence>
<feature type="domain" description="4'-phosphopantetheinyl transferase" evidence="3">
    <location>
        <begin position="131"/>
        <end position="191"/>
    </location>
</feature>
<dbReference type="InterPro" id="IPR050559">
    <property type="entry name" value="P-Pant_transferase_sf"/>
</dbReference>
<gene>
    <name evidence="5" type="ORF">EQY75_04735</name>
</gene>
<dbReference type="PANTHER" id="PTHR12215">
    <property type="entry name" value="PHOSPHOPANTETHEINE TRANSFERASE"/>
    <property type="match status" value="1"/>
</dbReference>
<keyword evidence="6" id="KW-1185">Reference proteome</keyword>
<protein>
    <submittedName>
        <fullName evidence="5">4'-phosphopantetheinyl transferase superfamily protein</fullName>
    </submittedName>
</protein>
<organism evidence="5 6">
    <name type="scientific">Muriicola soli</name>
    <dbReference type="NCBI Taxonomy" id="2507538"/>
    <lineage>
        <taxon>Bacteria</taxon>
        <taxon>Pseudomonadati</taxon>
        <taxon>Bacteroidota</taxon>
        <taxon>Flavobacteriia</taxon>
        <taxon>Flavobacteriales</taxon>
        <taxon>Flavobacteriaceae</taxon>
        <taxon>Muriicola</taxon>
    </lineage>
</organism>
<feature type="domain" description="4'-phosphopantetheinyl transferase N-terminal" evidence="4">
    <location>
        <begin position="51"/>
        <end position="126"/>
    </location>
</feature>
<name>A0A411E8P3_9FLAO</name>
<sequence>MKQSNKSDILCNSVHLSTINIGIDTEDCEPIRLYKIKIASYVPLVSDAKLYLTKSERERSNKYRFEEDKHRFIICRILLKLLLVERTGLTINKIKLESSVNQKPFIPSYPSIHFNVSHAGAYGLIAIANCPVGIDIEYLNDQFDFMEILPNVFGAKEIDSIINAENEVYAFYKYWTRKEAIVKASGKGLDSETVKIPTLDGLHTVDSSLIGNLKKIHVRSFDVDENHIGAIAFQNNNYAQRRLFFAPLPKFKSD</sequence>
<reference evidence="5 6" key="1">
    <citation type="submission" date="2019-01" db="EMBL/GenBank/DDBJ databases">
        <title>Muriicola soli sp. nov., isolated from soil.</title>
        <authorList>
            <person name="Kang H.J."/>
            <person name="Kim S.B."/>
        </authorList>
    </citation>
    <scope>NUCLEOTIDE SEQUENCE [LARGE SCALE GENOMIC DNA]</scope>
    <source>
        <strain evidence="5 6">MMS17-SY002</strain>
    </source>
</reference>
<dbReference type="InterPro" id="IPR008278">
    <property type="entry name" value="4-PPantetheinyl_Trfase_dom"/>
</dbReference>
<dbReference type="InterPro" id="IPR055066">
    <property type="entry name" value="AASDHPPT_N"/>
</dbReference>
<accession>A0A411E8P3</accession>
<dbReference type="RefSeq" id="WP_129603335.1">
    <property type="nucleotide sequence ID" value="NZ_CP035544.1"/>
</dbReference>
<dbReference type="Gene3D" id="3.90.470.20">
    <property type="entry name" value="4'-phosphopantetheinyl transferase domain"/>
    <property type="match status" value="2"/>
</dbReference>
<evidence type="ECO:0000256" key="1">
    <source>
        <dbReference type="ARBA" id="ARBA00010990"/>
    </source>
</evidence>
<dbReference type="Pfam" id="PF01648">
    <property type="entry name" value="ACPS"/>
    <property type="match status" value="1"/>
</dbReference>
<dbReference type="GO" id="GO:0005829">
    <property type="term" value="C:cytosol"/>
    <property type="evidence" value="ECO:0007669"/>
    <property type="project" value="TreeGrafter"/>
</dbReference>
<dbReference type="SUPFAM" id="SSF56214">
    <property type="entry name" value="4'-phosphopantetheinyl transferase"/>
    <property type="match status" value="2"/>
</dbReference>
<dbReference type="OrthoDB" id="9808281at2"/>
<evidence type="ECO:0000256" key="2">
    <source>
        <dbReference type="ARBA" id="ARBA00022679"/>
    </source>
</evidence>
<dbReference type="EMBL" id="CP035544">
    <property type="protein sequence ID" value="QBA63903.1"/>
    <property type="molecule type" value="Genomic_DNA"/>
</dbReference>
<dbReference type="InterPro" id="IPR037143">
    <property type="entry name" value="4-PPantetheinyl_Trfase_dom_sf"/>
</dbReference>
<evidence type="ECO:0000313" key="6">
    <source>
        <dbReference type="Proteomes" id="UP000290889"/>
    </source>
</evidence>